<evidence type="ECO:0000256" key="1">
    <source>
        <dbReference type="SAM" id="Phobius"/>
    </source>
</evidence>
<feature type="transmembrane region" description="Helical" evidence="1">
    <location>
        <begin position="23"/>
        <end position="46"/>
    </location>
</feature>
<protein>
    <submittedName>
        <fullName evidence="2">Uncharacterized protein</fullName>
    </submittedName>
</protein>
<keyword evidence="1" id="KW-1133">Transmembrane helix</keyword>
<keyword evidence="1" id="KW-0472">Membrane</keyword>
<name>A0A382VIL2_9ZZZZ</name>
<evidence type="ECO:0000313" key="2">
    <source>
        <dbReference type="EMBL" id="SVD46349.1"/>
    </source>
</evidence>
<dbReference type="EMBL" id="UINC01152257">
    <property type="protein sequence ID" value="SVD46349.1"/>
    <property type="molecule type" value="Genomic_DNA"/>
</dbReference>
<sequence>VVEDYEDQQEDRRIELRMYKVRWIWYHTVLGAELLAVVLLLLGIYIKL</sequence>
<keyword evidence="1" id="KW-0812">Transmembrane</keyword>
<dbReference type="AlphaFoldDB" id="A0A382VIL2"/>
<accession>A0A382VIL2</accession>
<gene>
    <name evidence="2" type="ORF">METZ01_LOCUS399203</name>
</gene>
<reference evidence="2" key="1">
    <citation type="submission" date="2018-05" db="EMBL/GenBank/DDBJ databases">
        <authorList>
            <person name="Lanie J.A."/>
            <person name="Ng W.-L."/>
            <person name="Kazmierczak K.M."/>
            <person name="Andrzejewski T.M."/>
            <person name="Davidsen T.M."/>
            <person name="Wayne K.J."/>
            <person name="Tettelin H."/>
            <person name="Glass J.I."/>
            <person name="Rusch D."/>
            <person name="Podicherti R."/>
            <person name="Tsui H.-C.T."/>
            <person name="Winkler M.E."/>
        </authorList>
    </citation>
    <scope>NUCLEOTIDE SEQUENCE</scope>
</reference>
<feature type="non-terminal residue" evidence="2">
    <location>
        <position position="1"/>
    </location>
</feature>
<organism evidence="2">
    <name type="scientific">marine metagenome</name>
    <dbReference type="NCBI Taxonomy" id="408172"/>
    <lineage>
        <taxon>unclassified sequences</taxon>
        <taxon>metagenomes</taxon>
        <taxon>ecological metagenomes</taxon>
    </lineage>
</organism>
<proteinExistence type="predicted"/>